<proteinExistence type="predicted"/>
<dbReference type="AlphaFoldDB" id="A0A2P9APC2"/>
<dbReference type="Proteomes" id="UP000245698">
    <property type="component" value="Unassembled WGS sequence"/>
</dbReference>
<organism evidence="1 2">
    <name type="scientific">Mesorhizobium delmotii</name>
    <dbReference type="NCBI Taxonomy" id="1631247"/>
    <lineage>
        <taxon>Bacteria</taxon>
        <taxon>Pseudomonadati</taxon>
        <taxon>Pseudomonadota</taxon>
        <taxon>Alphaproteobacteria</taxon>
        <taxon>Hyphomicrobiales</taxon>
        <taxon>Phyllobacteriaceae</taxon>
        <taxon>Mesorhizobium</taxon>
    </lineage>
</organism>
<reference evidence="2" key="1">
    <citation type="submission" date="2016-12" db="EMBL/GenBank/DDBJ databases">
        <authorList>
            <person name="Brunel B."/>
        </authorList>
    </citation>
    <scope>NUCLEOTIDE SEQUENCE [LARGE SCALE GENOMIC DNA]</scope>
</reference>
<protein>
    <submittedName>
        <fullName evidence="1">Uncharacterized protein</fullName>
    </submittedName>
</protein>
<evidence type="ECO:0000313" key="2">
    <source>
        <dbReference type="Proteomes" id="UP000245698"/>
    </source>
</evidence>
<gene>
    <name evidence="1" type="ORF">BQ8482_330132</name>
</gene>
<sequence length="66" mass="7093">MMLQASNCDRCRIVAGGARPDGLGPGPGPGPDLGIAKKLVFWRRSGYGPRLFSIKSRHERGSSWPA</sequence>
<name>A0A2P9APC2_9HYPH</name>
<evidence type="ECO:0000313" key="1">
    <source>
        <dbReference type="EMBL" id="SJM32997.1"/>
    </source>
</evidence>
<dbReference type="EMBL" id="FUIG01000041">
    <property type="protein sequence ID" value="SJM32997.1"/>
    <property type="molecule type" value="Genomic_DNA"/>
</dbReference>
<accession>A0A2P9APC2</accession>
<keyword evidence="2" id="KW-1185">Reference proteome</keyword>